<protein>
    <submittedName>
        <fullName evidence="1">Uncharacterized protein</fullName>
    </submittedName>
</protein>
<sequence length="106" mass="11500">MTKNDIRIAVVVLGRNVNGGYGGYGNAFPKFDSAPSWESDGIILEWVRSNSRLNIFKEALISLIPVPDGYVDMPAFHLNLVLGSYKPGMYAKALLAVLEASGEQAI</sequence>
<organism evidence="1">
    <name type="scientific">marine sediment metagenome</name>
    <dbReference type="NCBI Taxonomy" id="412755"/>
    <lineage>
        <taxon>unclassified sequences</taxon>
        <taxon>metagenomes</taxon>
        <taxon>ecological metagenomes</taxon>
    </lineage>
</organism>
<dbReference type="AlphaFoldDB" id="A0A0F9HSC4"/>
<reference evidence="1" key="1">
    <citation type="journal article" date="2015" name="Nature">
        <title>Complex archaea that bridge the gap between prokaryotes and eukaryotes.</title>
        <authorList>
            <person name="Spang A."/>
            <person name="Saw J.H."/>
            <person name="Jorgensen S.L."/>
            <person name="Zaremba-Niedzwiedzka K."/>
            <person name="Martijn J."/>
            <person name="Lind A.E."/>
            <person name="van Eijk R."/>
            <person name="Schleper C."/>
            <person name="Guy L."/>
            <person name="Ettema T.J."/>
        </authorList>
    </citation>
    <scope>NUCLEOTIDE SEQUENCE</scope>
</reference>
<comment type="caution">
    <text evidence="1">The sequence shown here is derived from an EMBL/GenBank/DDBJ whole genome shotgun (WGS) entry which is preliminary data.</text>
</comment>
<name>A0A0F9HSC4_9ZZZZ</name>
<gene>
    <name evidence="1" type="ORF">LCGC14_1670430</name>
</gene>
<proteinExistence type="predicted"/>
<accession>A0A0F9HSC4</accession>
<dbReference type="EMBL" id="LAZR01014330">
    <property type="protein sequence ID" value="KKM17962.1"/>
    <property type="molecule type" value="Genomic_DNA"/>
</dbReference>
<evidence type="ECO:0000313" key="1">
    <source>
        <dbReference type="EMBL" id="KKM17962.1"/>
    </source>
</evidence>